<dbReference type="HOGENOM" id="CLU_489182_0_0_1"/>
<dbReference type="PANTHER" id="PTHR47660:SF2">
    <property type="entry name" value="TRANSCRIPTION FACTOR WITH C2H2 AND ZN(2)-CYS(6) DNA BINDING DOMAIN (EUROFUNG)"/>
    <property type="match status" value="1"/>
</dbReference>
<keyword evidence="2" id="KW-0862">Zinc</keyword>
<keyword evidence="3" id="KW-0805">Transcription regulation</keyword>
<gene>
    <name evidence="6" type="ORF">PV06_09294</name>
</gene>
<dbReference type="GO" id="GO:0046872">
    <property type="term" value="F:metal ion binding"/>
    <property type="evidence" value="ECO:0007669"/>
    <property type="project" value="UniProtKB-KW"/>
</dbReference>
<keyword evidence="5" id="KW-0539">Nucleus</keyword>
<proteinExistence type="predicted"/>
<name>A0A0D2DRF2_9EURO</name>
<reference evidence="6 7" key="1">
    <citation type="submission" date="2015-01" db="EMBL/GenBank/DDBJ databases">
        <title>The Genome Sequence of Exophiala oligosperma CBS72588.</title>
        <authorList>
            <consortium name="The Broad Institute Genomics Platform"/>
            <person name="Cuomo C."/>
            <person name="de Hoog S."/>
            <person name="Gorbushina A."/>
            <person name="Stielow B."/>
            <person name="Teixiera M."/>
            <person name="Abouelleil A."/>
            <person name="Chapman S.B."/>
            <person name="Priest M."/>
            <person name="Young S.K."/>
            <person name="Wortman J."/>
            <person name="Nusbaum C."/>
            <person name="Birren B."/>
        </authorList>
    </citation>
    <scope>NUCLEOTIDE SEQUENCE [LARGE SCALE GENOMIC DNA]</scope>
    <source>
        <strain evidence="6 7">CBS 72588</strain>
    </source>
</reference>
<evidence type="ECO:0000256" key="3">
    <source>
        <dbReference type="ARBA" id="ARBA00023015"/>
    </source>
</evidence>
<accession>A0A0D2DRF2</accession>
<dbReference type="AlphaFoldDB" id="A0A0D2DRF2"/>
<dbReference type="STRING" id="215243.A0A0D2DRF2"/>
<dbReference type="EMBL" id="KN847341">
    <property type="protein sequence ID" value="KIW38319.1"/>
    <property type="molecule type" value="Genomic_DNA"/>
</dbReference>
<dbReference type="RefSeq" id="XP_016258535.1">
    <property type="nucleotide sequence ID" value="XM_016410728.1"/>
</dbReference>
<evidence type="ECO:0000313" key="6">
    <source>
        <dbReference type="EMBL" id="KIW38319.1"/>
    </source>
</evidence>
<evidence type="ECO:0000313" key="7">
    <source>
        <dbReference type="Proteomes" id="UP000053342"/>
    </source>
</evidence>
<dbReference type="GeneID" id="27361368"/>
<protein>
    <recommendedName>
        <fullName evidence="8">Transcription factor domain-containing protein</fullName>
    </recommendedName>
</protein>
<organism evidence="6 7">
    <name type="scientific">Exophiala oligosperma</name>
    <dbReference type="NCBI Taxonomy" id="215243"/>
    <lineage>
        <taxon>Eukaryota</taxon>
        <taxon>Fungi</taxon>
        <taxon>Dikarya</taxon>
        <taxon>Ascomycota</taxon>
        <taxon>Pezizomycotina</taxon>
        <taxon>Eurotiomycetes</taxon>
        <taxon>Chaetothyriomycetidae</taxon>
        <taxon>Chaetothyriales</taxon>
        <taxon>Herpotrichiellaceae</taxon>
        <taxon>Exophiala</taxon>
    </lineage>
</organism>
<evidence type="ECO:0000256" key="5">
    <source>
        <dbReference type="ARBA" id="ARBA00023242"/>
    </source>
</evidence>
<evidence type="ECO:0008006" key="8">
    <source>
        <dbReference type="Google" id="ProtNLM"/>
    </source>
</evidence>
<evidence type="ECO:0000256" key="4">
    <source>
        <dbReference type="ARBA" id="ARBA00023163"/>
    </source>
</evidence>
<sequence>MESFPTQGSPPIDIATEVLEDFETVIADDERLRPSDPYFSPLIAGQHEGISPLVDLQSELQEVDYSQALCLFDIGSEFLNGLGFDPGDSTSFDILFDETMLTNSYGSDIQTDTAYERLNRAVFARDTPSQDQRERLDSWIKRPLIPRQYDIEVIDVLIRIFFRHVDEVFSSFTDYEVSVHTLPAQVLAMAAVGALFSNSAGSEIIAKLYYTDSQRMLTYLILDDCSINTLERSASLLQTYIALEIFGLCSGHQRSDEISEASHSGLVQAMADHQTLLDNTDLLLDSASEGIIVINDILIIECYRTLLLQLQPSFARPHLQLVQTLLGRLEHSDPQNFLDTASVTTFYQELSCIGSISWFAMSHPTGNCSSPMGQYWRPETIEMYSQRLLESKPTEFTEMPSARTLLFTIVMALHTPLEHFQDIAHTIVAREGASRSATPVELGDLHARVLDQWTHSGHYDLALSHAGQILGAGEEIVASQRARRRFEATHDAVCVFLATLVFAIAKLGTENDSEAKVKLSGQVKIGIVLLESFQVRISTVFKSILVLLDNESWHGES</sequence>
<evidence type="ECO:0000256" key="1">
    <source>
        <dbReference type="ARBA" id="ARBA00022723"/>
    </source>
</evidence>
<evidence type="ECO:0000256" key="2">
    <source>
        <dbReference type="ARBA" id="ARBA00022833"/>
    </source>
</evidence>
<keyword evidence="1" id="KW-0479">Metal-binding</keyword>
<keyword evidence="4" id="KW-0804">Transcription</keyword>
<keyword evidence="7" id="KW-1185">Reference proteome</keyword>
<dbReference type="Proteomes" id="UP000053342">
    <property type="component" value="Unassembled WGS sequence"/>
</dbReference>
<dbReference type="VEuPathDB" id="FungiDB:PV06_09294"/>
<dbReference type="PANTHER" id="PTHR47660">
    <property type="entry name" value="TRANSCRIPTION FACTOR WITH C2H2 AND ZN(2)-CYS(6) DNA BINDING DOMAIN (EUROFUNG)-RELATED-RELATED"/>
    <property type="match status" value="1"/>
</dbReference>
<dbReference type="OrthoDB" id="40579at2759"/>